<proteinExistence type="predicted"/>
<gene>
    <name evidence="2" type="ORF">V5799_024368</name>
</gene>
<name>A0AAQ4EC97_AMBAM</name>
<keyword evidence="3" id="KW-1185">Reference proteome</keyword>
<dbReference type="Proteomes" id="UP001321473">
    <property type="component" value="Unassembled WGS sequence"/>
</dbReference>
<feature type="region of interest" description="Disordered" evidence="1">
    <location>
        <begin position="171"/>
        <end position="221"/>
    </location>
</feature>
<evidence type="ECO:0000313" key="3">
    <source>
        <dbReference type="Proteomes" id="UP001321473"/>
    </source>
</evidence>
<reference evidence="2 3" key="1">
    <citation type="journal article" date="2023" name="Arcadia Sci">
        <title>De novo assembly of a long-read Amblyomma americanum tick genome.</title>
        <authorList>
            <person name="Chou S."/>
            <person name="Poskanzer K.E."/>
            <person name="Rollins M."/>
            <person name="Thuy-Boun P.S."/>
        </authorList>
    </citation>
    <scope>NUCLEOTIDE SEQUENCE [LARGE SCALE GENOMIC DNA]</scope>
    <source>
        <strain evidence="2">F_SG_1</strain>
        <tissue evidence="2">Salivary glands</tissue>
    </source>
</reference>
<protein>
    <submittedName>
        <fullName evidence="2">Uncharacterized protein</fullName>
    </submittedName>
</protein>
<sequence>MALMFCCSVNLAGLQYPPKWLYYTSLLYEFYKLYKASKGRAFDTDSRLRVRYSWVRESIEDPAAPCSDRTHQLPGRRIERQSIAAADLTADAATSAAPLLNDSARRQSVATDERTVTWRPREQVRRQSAAPEGHAALGGVNLTDPTFWTRRQSATADGAATNMPPGYRARRQSVVPEDRGAVGSTAKAWQRSDDTRRGSVSAQQRTNAGVLGQPWAPSGRPRWHSVVATDGETSGSMTVLRPSSDWVRRKSAASDGCAVDRLVTAPEGRRRSLRHSIATADREAFAATQLPPGDQYRRQSQDRTYFDGVESSRLSSGQSGRHRYVASKGVDYGATASFRPPLDVARRPSAAAADHWSATAAPPPASARMRRKSSGADYRVTDSSAAMSRVPNDWVHRQSITSDDQVPRTPEPHSSDWLRRPSVPTEDHAPIWTTARRQADGAEDDTSVGAKAVSWKTSQPPPQ</sequence>
<feature type="region of interest" description="Disordered" evidence="1">
    <location>
        <begin position="345"/>
        <end position="463"/>
    </location>
</feature>
<comment type="caution">
    <text evidence="2">The sequence shown here is derived from an EMBL/GenBank/DDBJ whole genome shotgun (WGS) entry which is preliminary data.</text>
</comment>
<feature type="compositionally biased region" description="Basic and acidic residues" evidence="1">
    <location>
        <begin position="410"/>
        <end position="429"/>
    </location>
</feature>
<accession>A0AAQ4EC97</accession>
<feature type="compositionally biased region" description="Low complexity" evidence="1">
    <location>
        <begin position="350"/>
        <end position="360"/>
    </location>
</feature>
<feature type="region of interest" description="Disordered" evidence="1">
    <location>
        <begin position="122"/>
        <end position="142"/>
    </location>
</feature>
<feature type="compositionally biased region" description="Polar residues" evidence="1">
    <location>
        <begin position="198"/>
        <end position="207"/>
    </location>
</feature>
<dbReference type="EMBL" id="JARKHS020018378">
    <property type="protein sequence ID" value="KAK8772389.1"/>
    <property type="molecule type" value="Genomic_DNA"/>
</dbReference>
<evidence type="ECO:0000256" key="1">
    <source>
        <dbReference type="SAM" id="MobiDB-lite"/>
    </source>
</evidence>
<dbReference type="AlphaFoldDB" id="A0AAQ4EC97"/>
<organism evidence="2 3">
    <name type="scientific">Amblyomma americanum</name>
    <name type="common">Lone star tick</name>
    <dbReference type="NCBI Taxonomy" id="6943"/>
    <lineage>
        <taxon>Eukaryota</taxon>
        <taxon>Metazoa</taxon>
        <taxon>Ecdysozoa</taxon>
        <taxon>Arthropoda</taxon>
        <taxon>Chelicerata</taxon>
        <taxon>Arachnida</taxon>
        <taxon>Acari</taxon>
        <taxon>Parasitiformes</taxon>
        <taxon>Ixodida</taxon>
        <taxon>Ixodoidea</taxon>
        <taxon>Ixodidae</taxon>
        <taxon>Amblyomminae</taxon>
        <taxon>Amblyomma</taxon>
    </lineage>
</organism>
<evidence type="ECO:0000313" key="2">
    <source>
        <dbReference type="EMBL" id="KAK8772389.1"/>
    </source>
</evidence>